<dbReference type="CDD" id="cd02440">
    <property type="entry name" value="AdoMet_MTases"/>
    <property type="match status" value="1"/>
</dbReference>
<dbReference type="InterPro" id="IPR035996">
    <property type="entry name" value="4pyrrol_Methylase_sf"/>
</dbReference>
<dbReference type="InterPro" id="IPR050714">
    <property type="entry name" value="Cobalamin_biosynth_MTase"/>
</dbReference>
<dbReference type="EMBL" id="MCGH01000002">
    <property type="protein sequence ID" value="ODM07422.1"/>
    <property type="molecule type" value="Genomic_DNA"/>
</dbReference>
<dbReference type="EC" id="2.1.1.-" evidence="7"/>
<comment type="caution">
    <text evidence="7">The sequence shown here is derived from an EMBL/GenBank/DDBJ whole genome shotgun (WGS) entry which is preliminary data.</text>
</comment>
<dbReference type="PANTHER" id="PTHR43182">
    <property type="entry name" value="COBALT-PRECORRIN-6B C(15)-METHYLTRANSFERASE (DECARBOXYLATING)"/>
    <property type="match status" value="1"/>
</dbReference>
<dbReference type="InterPro" id="IPR029063">
    <property type="entry name" value="SAM-dependent_MTases_sf"/>
</dbReference>
<dbReference type="SUPFAM" id="SSF53335">
    <property type="entry name" value="S-adenosyl-L-methionine-dependent methyltransferases"/>
    <property type="match status" value="1"/>
</dbReference>
<keyword evidence="4 7" id="KW-0808">Transferase</keyword>
<accession>A0A1E3AFB1</accession>
<evidence type="ECO:0000313" key="7">
    <source>
        <dbReference type="EMBL" id="ODM07422.1"/>
    </source>
</evidence>
<dbReference type="GO" id="GO:0009236">
    <property type="term" value="P:cobalamin biosynthetic process"/>
    <property type="evidence" value="ECO:0007669"/>
    <property type="project" value="UniProtKB-UniPathway"/>
</dbReference>
<dbReference type="GO" id="GO:0008276">
    <property type="term" value="F:protein methyltransferase activity"/>
    <property type="evidence" value="ECO:0007669"/>
    <property type="project" value="InterPro"/>
</dbReference>
<dbReference type="Gene3D" id="3.40.50.150">
    <property type="entry name" value="Vaccinia Virus protein VP39"/>
    <property type="match status" value="1"/>
</dbReference>
<dbReference type="Gene3D" id="3.40.1010.10">
    <property type="entry name" value="Cobalt-precorrin-4 Transmethylase, Domain 1"/>
    <property type="match status" value="1"/>
</dbReference>
<sequence>MDKQRITIIGIGMGDSGNMTGTGKALLSGAGLVTGAGRMLEACGLQEGSTEERDVIRAYEPEKICRALKNSQKKEAAVLMSGDSGFYSGTKKLLEALENYREEVKEWREVSVYVEPGISSLSYFASRLQIPWDDAAVISLHGRKDNLLSAVKRSRKTFLLTGGQTSEICRELTEGGLGDVMVCAGSRLSYPDEHIVKCPAKDWQAAGIPSGQEDSLTVLFLLNEKPERFLMTGIPEECFVRGQVPMTKSEVRAVIMSKLAVREDDVIYDIGAGTGSVSVELALAAGRGQVFAVECDPEGISLIRQNGEKFGCHNLTAVEGMAPEALTGLPAPDAVFIGGTKGRLDPILDAIPGKNRSVRICISAVTMETVSQAIQCMEKKNMRNMDACQIGVTRLRPVGGLHMLQAQNPIFLLWGDMTV</sequence>
<feature type="domain" description="Tetrapyrrole methylase" evidence="6">
    <location>
        <begin position="5"/>
        <end position="202"/>
    </location>
</feature>
<name>A0A1E3AFB1_9FIRM</name>
<evidence type="ECO:0000256" key="2">
    <source>
        <dbReference type="ARBA" id="ARBA00022573"/>
    </source>
</evidence>
<keyword evidence="3 7" id="KW-0489">Methyltransferase</keyword>
<dbReference type="Proteomes" id="UP000094067">
    <property type="component" value="Unassembled WGS sequence"/>
</dbReference>
<dbReference type="Gene3D" id="3.30.950.10">
    <property type="entry name" value="Methyltransferase, Cobalt-precorrin-4 Transmethylase, Domain 2"/>
    <property type="match status" value="1"/>
</dbReference>
<dbReference type="GO" id="GO:0000179">
    <property type="term" value="F:rRNA (adenine-N6,N6-)-dimethyltransferase activity"/>
    <property type="evidence" value="ECO:0007669"/>
    <property type="project" value="InterPro"/>
</dbReference>
<dbReference type="InterPro" id="IPR000878">
    <property type="entry name" value="4pyrrol_Mease"/>
</dbReference>
<comment type="pathway">
    <text evidence="1">Cofactor biosynthesis; adenosylcobalamin biosynthesis.</text>
</comment>
<evidence type="ECO:0000256" key="5">
    <source>
        <dbReference type="ARBA" id="ARBA00022691"/>
    </source>
</evidence>
<gene>
    <name evidence="7" type="primary">cbiT</name>
    <name evidence="7" type="ORF">BEI61_03312</name>
</gene>
<dbReference type="RefSeq" id="WP_069153075.1">
    <property type="nucleotide sequence ID" value="NZ_BAABXS010000001.1"/>
</dbReference>
<evidence type="ECO:0000256" key="1">
    <source>
        <dbReference type="ARBA" id="ARBA00004953"/>
    </source>
</evidence>
<dbReference type="PROSITE" id="PS01131">
    <property type="entry name" value="RRNA_A_DIMETH"/>
    <property type="match status" value="1"/>
</dbReference>
<evidence type="ECO:0000259" key="6">
    <source>
        <dbReference type="Pfam" id="PF00590"/>
    </source>
</evidence>
<dbReference type="UniPathway" id="UPA00148"/>
<protein>
    <submittedName>
        <fullName evidence="7">Putative cobalt-precorrin-6Y C(15)-methyltransferase decarboxylating</fullName>
        <ecNumber evidence="7">2.1.1.-</ecNumber>
    </submittedName>
</protein>
<evidence type="ECO:0000256" key="3">
    <source>
        <dbReference type="ARBA" id="ARBA00022603"/>
    </source>
</evidence>
<keyword evidence="2" id="KW-0169">Cobalamin biosynthesis</keyword>
<dbReference type="Pfam" id="PF00590">
    <property type="entry name" value="TP_methylase"/>
    <property type="match status" value="1"/>
</dbReference>
<dbReference type="NCBIfam" id="TIGR02467">
    <property type="entry name" value="CbiE"/>
    <property type="match status" value="1"/>
</dbReference>
<proteinExistence type="predicted"/>
<dbReference type="PANTHER" id="PTHR43182:SF1">
    <property type="entry name" value="COBALT-PRECORRIN-7 C(5)-METHYLTRANSFERASE"/>
    <property type="match status" value="1"/>
</dbReference>
<dbReference type="NCBIfam" id="TIGR02469">
    <property type="entry name" value="CbiT"/>
    <property type="match status" value="1"/>
</dbReference>
<reference evidence="7 8" key="1">
    <citation type="submission" date="2016-07" db="EMBL/GenBank/DDBJ databases">
        <title>Characterization of isolates of Eisenbergiella tayi derived from blood cultures, using whole genome sequencing.</title>
        <authorList>
            <person name="Burdz T."/>
            <person name="Wiebe D."/>
            <person name="Huynh C."/>
            <person name="Bernard K."/>
        </authorList>
    </citation>
    <scope>NUCLEOTIDE SEQUENCE [LARGE SCALE GENOMIC DNA]</scope>
    <source>
        <strain evidence="7 8">NML 110608</strain>
    </source>
</reference>
<dbReference type="InterPro" id="IPR014776">
    <property type="entry name" value="4pyrrole_Mease_sub2"/>
</dbReference>
<dbReference type="SUPFAM" id="SSF53790">
    <property type="entry name" value="Tetrapyrrole methylase"/>
    <property type="match status" value="1"/>
</dbReference>
<evidence type="ECO:0000256" key="4">
    <source>
        <dbReference type="ARBA" id="ARBA00022679"/>
    </source>
</evidence>
<dbReference type="InterPro" id="IPR012818">
    <property type="entry name" value="CbiE"/>
</dbReference>
<evidence type="ECO:0000313" key="8">
    <source>
        <dbReference type="Proteomes" id="UP000094067"/>
    </source>
</evidence>
<dbReference type="InterPro" id="IPR020596">
    <property type="entry name" value="rRNA_Ade_Mease_Trfase_CS"/>
</dbReference>
<keyword evidence="5" id="KW-0949">S-adenosyl-L-methionine</keyword>
<dbReference type="InterPro" id="IPR014008">
    <property type="entry name" value="Cbl_synth_MTase_CbiT"/>
</dbReference>
<dbReference type="AlphaFoldDB" id="A0A1E3AFB1"/>
<dbReference type="CDD" id="cd11644">
    <property type="entry name" value="Precorrin-6Y-MT"/>
    <property type="match status" value="1"/>
</dbReference>
<organism evidence="7 8">
    <name type="scientific">Eisenbergiella tayi</name>
    <dbReference type="NCBI Taxonomy" id="1432052"/>
    <lineage>
        <taxon>Bacteria</taxon>
        <taxon>Bacillati</taxon>
        <taxon>Bacillota</taxon>
        <taxon>Clostridia</taxon>
        <taxon>Lachnospirales</taxon>
        <taxon>Lachnospiraceae</taxon>
        <taxon>Eisenbergiella</taxon>
    </lineage>
</organism>
<dbReference type="InterPro" id="IPR014777">
    <property type="entry name" value="4pyrrole_Mease_sub1"/>
</dbReference>